<evidence type="ECO:0000256" key="2">
    <source>
        <dbReference type="ARBA" id="ARBA00010371"/>
    </source>
</evidence>
<keyword evidence="3" id="KW-0444">Lipid biosynthesis</keyword>
<organism evidence="16 17">
    <name type="scientific">Elysia chlorotica</name>
    <name type="common">Eastern emerald elysia</name>
    <name type="synonym">Sea slug</name>
    <dbReference type="NCBI Taxonomy" id="188477"/>
    <lineage>
        <taxon>Eukaryota</taxon>
        <taxon>Metazoa</taxon>
        <taxon>Spiralia</taxon>
        <taxon>Lophotrochozoa</taxon>
        <taxon>Mollusca</taxon>
        <taxon>Gastropoda</taxon>
        <taxon>Heterobranchia</taxon>
        <taxon>Euthyneura</taxon>
        <taxon>Panpulmonata</taxon>
        <taxon>Sacoglossa</taxon>
        <taxon>Placobranchoidea</taxon>
        <taxon>Plakobranchidae</taxon>
        <taxon>Elysia</taxon>
    </lineage>
</organism>
<feature type="domain" description="Enoyl reductase (ER)" evidence="15">
    <location>
        <begin position="45"/>
        <end position="367"/>
    </location>
</feature>
<name>A0A433UD61_ELYCH</name>
<protein>
    <recommendedName>
        <fullName evidence="12">Enoyl-[acyl-carrier-protein] reductase, mitochondrial</fullName>
        <ecNumber evidence="11">1.3.1.104</ecNumber>
    </recommendedName>
    <alternativeName>
        <fullName evidence="13">2-enoyl thioester reductase</fullName>
    </alternativeName>
</protein>
<dbReference type="Gene3D" id="3.40.50.720">
    <property type="entry name" value="NAD(P)-binding Rossmann-like Domain"/>
    <property type="match status" value="1"/>
</dbReference>
<dbReference type="InterPro" id="IPR013154">
    <property type="entry name" value="ADH-like_N"/>
</dbReference>
<dbReference type="CDD" id="cd08290">
    <property type="entry name" value="ETR"/>
    <property type="match status" value="1"/>
</dbReference>
<dbReference type="InterPro" id="IPR011032">
    <property type="entry name" value="GroES-like_sf"/>
</dbReference>
<dbReference type="Gene3D" id="3.90.180.10">
    <property type="entry name" value="Medium-chain alcohol dehydrogenases, catalytic domain"/>
    <property type="match status" value="1"/>
</dbReference>
<sequence>MAAPIGLFSRCSKVWPNIVRSAFLNKVMSSYRLLSTKQLYVNNFGQPKDVLQSRDVELPPSLGPRQVMVKMLLAPINPSDVNTIEGTYFVQPPLPAIMGNEGVGEIVDVGTDVKGLNPGDWIIPADTAFGTWQTMKLTEDTEVIKVRNDIPALAAATISVNPCTAYRMLRDYADLKPGDVIIQNGSNSGVGVSVIQLAREWGIKTVNIVRSRPDIDNLTSYLTSLGADHVVTEEFCRKPEMRDLLKSLSNPPKLALNCVGGQSSSELLRHLGKGGIMITYGGMSKKPIIAPTGALLFKEIKLFGYWNTNWNRLHKSDIARFEMLSDICNLIKMSKFIPPECEFYSLDEYQKAIERATSGYKSCKVVFKMT</sequence>
<dbReference type="FunFam" id="3.40.50.720:FF:000112">
    <property type="entry name" value="Enoyl-[acyl-carrier-protein] reductase 1, mitochondrial"/>
    <property type="match status" value="1"/>
</dbReference>
<dbReference type="GO" id="GO:0006633">
    <property type="term" value="P:fatty acid biosynthetic process"/>
    <property type="evidence" value="ECO:0007669"/>
    <property type="project" value="UniProtKB-KW"/>
</dbReference>
<dbReference type="InterPro" id="IPR051034">
    <property type="entry name" value="Mito_Enoyl-ACP_Reductase"/>
</dbReference>
<proteinExistence type="inferred from homology"/>
<evidence type="ECO:0000256" key="8">
    <source>
        <dbReference type="ARBA" id="ARBA00023098"/>
    </source>
</evidence>
<dbReference type="InterPro" id="IPR020843">
    <property type="entry name" value="ER"/>
</dbReference>
<evidence type="ECO:0000256" key="4">
    <source>
        <dbReference type="ARBA" id="ARBA00022832"/>
    </source>
</evidence>
<evidence type="ECO:0000256" key="9">
    <source>
        <dbReference type="ARBA" id="ARBA00023128"/>
    </source>
</evidence>
<dbReference type="GO" id="GO:0005739">
    <property type="term" value="C:mitochondrion"/>
    <property type="evidence" value="ECO:0007669"/>
    <property type="project" value="UniProtKB-SubCell"/>
</dbReference>
<dbReference type="GO" id="GO:0141148">
    <property type="term" value="F:enoyl-[acyl-carrier-protein] reductase (NADPH) activity"/>
    <property type="evidence" value="ECO:0007669"/>
    <property type="project" value="UniProtKB-EC"/>
</dbReference>
<evidence type="ECO:0000256" key="11">
    <source>
        <dbReference type="ARBA" id="ARBA00038963"/>
    </source>
</evidence>
<dbReference type="Proteomes" id="UP000271974">
    <property type="component" value="Unassembled WGS sequence"/>
</dbReference>
<dbReference type="EMBL" id="RQTK01000005">
    <property type="protein sequence ID" value="RUS91850.1"/>
    <property type="molecule type" value="Genomic_DNA"/>
</dbReference>
<evidence type="ECO:0000256" key="7">
    <source>
        <dbReference type="ARBA" id="ARBA00023002"/>
    </source>
</evidence>
<evidence type="ECO:0000259" key="15">
    <source>
        <dbReference type="SMART" id="SM00829"/>
    </source>
</evidence>
<evidence type="ECO:0000313" key="16">
    <source>
        <dbReference type="EMBL" id="RUS91850.1"/>
    </source>
</evidence>
<dbReference type="OrthoDB" id="7482721at2759"/>
<comment type="caution">
    <text evidence="16">The sequence shown here is derived from an EMBL/GenBank/DDBJ whole genome shotgun (WGS) entry which is preliminary data.</text>
</comment>
<keyword evidence="8" id="KW-0443">Lipid metabolism</keyword>
<evidence type="ECO:0000256" key="14">
    <source>
        <dbReference type="ARBA" id="ARBA00048843"/>
    </source>
</evidence>
<evidence type="ECO:0000256" key="6">
    <source>
        <dbReference type="ARBA" id="ARBA00022946"/>
    </source>
</evidence>
<keyword evidence="17" id="KW-1185">Reference proteome</keyword>
<evidence type="ECO:0000256" key="1">
    <source>
        <dbReference type="ARBA" id="ARBA00004173"/>
    </source>
</evidence>
<dbReference type="InterPro" id="IPR013149">
    <property type="entry name" value="ADH-like_C"/>
</dbReference>
<dbReference type="Pfam" id="PF08240">
    <property type="entry name" value="ADH_N"/>
    <property type="match status" value="1"/>
</dbReference>
<evidence type="ECO:0000256" key="13">
    <source>
        <dbReference type="ARBA" id="ARBA00042123"/>
    </source>
</evidence>
<reference evidence="16 17" key="1">
    <citation type="submission" date="2019-01" db="EMBL/GenBank/DDBJ databases">
        <title>A draft genome assembly of the solar-powered sea slug Elysia chlorotica.</title>
        <authorList>
            <person name="Cai H."/>
            <person name="Li Q."/>
            <person name="Fang X."/>
            <person name="Li J."/>
            <person name="Curtis N.E."/>
            <person name="Altenburger A."/>
            <person name="Shibata T."/>
            <person name="Feng M."/>
            <person name="Maeda T."/>
            <person name="Schwartz J.A."/>
            <person name="Shigenobu S."/>
            <person name="Lundholm N."/>
            <person name="Nishiyama T."/>
            <person name="Yang H."/>
            <person name="Hasebe M."/>
            <person name="Li S."/>
            <person name="Pierce S.K."/>
            <person name="Wang J."/>
        </authorList>
    </citation>
    <scope>NUCLEOTIDE SEQUENCE [LARGE SCALE GENOMIC DNA]</scope>
    <source>
        <strain evidence="16">EC2010</strain>
        <tissue evidence="16">Whole organism of an adult</tissue>
    </source>
</reference>
<keyword evidence="7" id="KW-0560">Oxidoreductase</keyword>
<dbReference type="EC" id="1.3.1.104" evidence="11"/>
<accession>A0A433UD61</accession>
<comment type="subcellular location">
    <subcellularLocation>
        <location evidence="1">Mitochondrion</location>
    </subcellularLocation>
</comment>
<keyword evidence="5" id="KW-0521">NADP</keyword>
<comment type="catalytic activity">
    <reaction evidence="14">
        <text>a 2,3-saturated acyl-[ACP] + NADP(+) = a (2E)-enoyl-[ACP] + NADPH + H(+)</text>
        <dbReference type="Rhea" id="RHEA:22564"/>
        <dbReference type="Rhea" id="RHEA-COMP:9925"/>
        <dbReference type="Rhea" id="RHEA-COMP:9926"/>
        <dbReference type="ChEBI" id="CHEBI:15378"/>
        <dbReference type="ChEBI" id="CHEBI:57783"/>
        <dbReference type="ChEBI" id="CHEBI:58349"/>
        <dbReference type="ChEBI" id="CHEBI:78784"/>
        <dbReference type="ChEBI" id="CHEBI:78785"/>
        <dbReference type="EC" id="1.3.1.104"/>
    </reaction>
</comment>
<keyword evidence="10" id="KW-0275">Fatty acid biosynthesis</keyword>
<evidence type="ECO:0000256" key="10">
    <source>
        <dbReference type="ARBA" id="ARBA00023160"/>
    </source>
</evidence>
<dbReference type="PANTHER" id="PTHR43981">
    <property type="entry name" value="ENOYL-[ACYL-CARRIER-PROTEIN] REDUCTASE, MITOCHONDRIAL"/>
    <property type="match status" value="1"/>
</dbReference>
<gene>
    <name evidence="16" type="ORF">EGW08_000421</name>
</gene>
<dbReference type="SUPFAM" id="SSF50129">
    <property type="entry name" value="GroES-like"/>
    <property type="match status" value="1"/>
</dbReference>
<dbReference type="SMART" id="SM00829">
    <property type="entry name" value="PKS_ER"/>
    <property type="match status" value="1"/>
</dbReference>
<dbReference type="STRING" id="188477.A0A433UD61"/>
<evidence type="ECO:0000256" key="5">
    <source>
        <dbReference type="ARBA" id="ARBA00022857"/>
    </source>
</evidence>
<comment type="similarity">
    <text evidence="2">Belongs to the zinc-containing alcohol dehydrogenase family. Quinone oxidoreductase subfamily.</text>
</comment>
<evidence type="ECO:0000256" key="3">
    <source>
        <dbReference type="ARBA" id="ARBA00022516"/>
    </source>
</evidence>
<evidence type="ECO:0000256" key="12">
    <source>
        <dbReference type="ARBA" id="ARBA00041058"/>
    </source>
</evidence>
<keyword evidence="9" id="KW-0496">Mitochondrion</keyword>
<dbReference type="InterPro" id="IPR036291">
    <property type="entry name" value="NAD(P)-bd_dom_sf"/>
</dbReference>
<keyword evidence="6" id="KW-0809">Transit peptide</keyword>
<dbReference type="Pfam" id="PF00107">
    <property type="entry name" value="ADH_zinc_N"/>
    <property type="match status" value="1"/>
</dbReference>
<evidence type="ECO:0000313" key="17">
    <source>
        <dbReference type="Proteomes" id="UP000271974"/>
    </source>
</evidence>
<keyword evidence="4" id="KW-0276">Fatty acid metabolism</keyword>
<dbReference type="AlphaFoldDB" id="A0A433UD61"/>
<dbReference type="PANTHER" id="PTHR43981:SF2">
    <property type="entry name" value="ENOYL-[ACYL-CARRIER-PROTEIN] REDUCTASE, MITOCHONDRIAL"/>
    <property type="match status" value="1"/>
</dbReference>
<dbReference type="SUPFAM" id="SSF51735">
    <property type="entry name" value="NAD(P)-binding Rossmann-fold domains"/>
    <property type="match status" value="1"/>
</dbReference>